<evidence type="ECO:0000313" key="1">
    <source>
        <dbReference type="EMBL" id="GAI62398.1"/>
    </source>
</evidence>
<organism evidence="1">
    <name type="scientific">marine sediment metagenome</name>
    <dbReference type="NCBI Taxonomy" id="412755"/>
    <lineage>
        <taxon>unclassified sequences</taxon>
        <taxon>metagenomes</taxon>
        <taxon>ecological metagenomes</taxon>
    </lineage>
</organism>
<name>X1Q2F8_9ZZZZ</name>
<dbReference type="EMBL" id="BARW01003015">
    <property type="protein sequence ID" value="GAI62398.1"/>
    <property type="molecule type" value="Genomic_DNA"/>
</dbReference>
<protein>
    <submittedName>
        <fullName evidence="1">Uncharacterized protein</fullName>
    </submittedName>
</protein>
<proteinExistence type="predicted"/>
<reference evidence="1" key="1">
    <citation type="journal article" date="2014" name="Front. Microbiol.">
        <title>High frequency of phylogenetically diverse reductive dehalogenase-homologous genes in deep subseafloor sedimentary metagenomes.</title>
        <authorList>
            <person name="Kawai M."/>
            <person name="Futagami T."/>
            <person name="Toyoda A."/>
            <person name="Takaki Y."/>
            <person name="Nishi S."/>
            <person name="Hori S."/>
            <person name="Arai W."/>
            <person name="Tsubouchi T."/>
            <person name="Morono Y."/>
            <person name="Uchiyama I."/>
            <person name="Ito T."/>
            <person name="Fujiyama A."/>
            <person name="Inagaki F."/>
            <person name="Takami H."/>
        </authorList>
    </citation>
    <scope>NUCLEOTIDE SEQUENCE</scope>
    <source>
        <strain evidence="1">Expedition CK06-06</strain>
    </source>
</reference>
<gene>
    <name evidence="1" type="ORF">S12H4_07964</name>
</gene>
<dbReference type="AlphaFoldDB" id="X1Q2F8"/>
<comment type="caution">
    <text evidence="1">The sequence shown here is derived from an EMBL/GenBank/DDBJ whole genome shotgun (WGS) entry which is preliminary data.</text>
</comment>
<sequence length="68" mass="7834">MDEACKKYPGKIHRTWGHDLDDVILIGQLLGKDAEDEAFLHLLMDEGYVNKEDYAFLGGRRLYFSVSE</sequence>
<accession>X1Q2F8</accession>